<name>A0A2P2LKE0_RHIMU</name>
<organism evidence="2">
    <name type="scientific">Rhizophora mucronata</name>
    <name type="common">Asiatic mangrove</name>
    <dbReference type="NCBI Taxonomy" id="61149"/>
    <lineage>
        <taxon>Eukaryota</taxon>
        <taxon>Viridiplantae</taxon>
        <taxon>Streptophyta</taxon>
        <taxon>Embryophyta</taxon>
        <taxon>Tracheophyta</taxon>
        <taxon>Spermatophyta</taxon>
        <taxon>Magnoliopsida</taxon>
        <taxon>eudicotyledons</taxon>
        <taxon>Gunneridae</taxon>
        <taxon>Pentapetalae</taxon>
        <taxon>rosids</taxon>
        <taxon>fabids</taxon>
        <taxon>Malpighiales</taxon>
        <taxon>Rhizophoraceae</taxon>
        <taxon>Rhizophora</taxon>
    </lineage>
</organism>
<dbReference type="AlphaFoldDB" id="A0A2P2LKE0"/>
<feature type="compositionally biased region" description="Basic and acidic residues" evidence="1">
    <location>
        <begin position="1"/>
        <end position="21"/>
    </location>
</feature>
<sequence length="67" mass="7446">MGDEKSTMVMATRDRERDRELLIPVADSAAHDDAESKPSSSSSSFHHSGREVLISFHFLGLPIYLTI</sequence>
<feature type="region of interest" description="Disordered" evidence="1">
    <location>
        <begin position="1"/>
        <end position="47"/>
    </location>
</feature>
<proteinExistence type="predicted"/>
<accession>A0A2P2LKE0</accession>
<dbReference type="EMBL" id="GGEC01037958">
    <property type="protein sequence ID" value="MBX18442.1"/>
    <property type="molecule type" value="Transcribed_RNA"/>
</dbReference>
<reference evidence="2" key="1">
    <citation type="submission" date="2018-02" db="EMBL/GenBank/DDBJ databases">
        <title>Rhizophora mucronata_Transcriptome.</title>
        <authorList>
            <person name="Meera S.P."/>
            <person name="Sreeshan A."/>
            <person name="Augustine A."/>
        </authorList>
    </citation>
    <scope>NUCLEOTIDE SEQUENCE</scope>
    <source>
        <tissue evidence="2">Leaf</tissue>
    </source>
</reference>
<protein>
    <submittedName>
        <fullName evidence="2">Uncharacterized protein MANES_16G114500</fullName>
    </submittedName>
</protein>
<evidence type="ECO:0000256" key="1">
    <source>
        <dbReference type="SAM" id="MobiDB-lite"/>
    </source>
</evidence>
<evidence type="ECO:0000313" key="2">
    <source>
        <dbReference type="EMBL" id="MBX18442.1"/>
    </source>
</evidence>